<evidence type="ECO:0000256" key="5">
    <source>
        <dbReference type="ARBA" id="ARBA00022989"/>
    </source>
</evidence>
<dbReference type="EMBL" id="CP022115">
    <property type="protein sequence ID" value="ASJ24854.1"/>
    <property type="molecule type" value="Genomic_DNA"/>
</dbReference>
<dbReference type="RefSeq" id="WP_012697404.1">
    <property type="nucleotide sequence ID" value="NZ_CP022115.1"/>
</dbReference>
<dbReference type="GO" id="GO:0005886">
    <property type="term" value="C:plasma membrane"/>
    <property type="evidence" value="ECO:0007669"/>
    <property type="project" value="UniProtKB-SubCell"/>
</dbReference>
<dbReference type="PANTHER" id="PTHR33508">
    <property type="entry name" value="UPF0056 MEMBRANE PROTEIN YHCE"/>
    <property type="match status" value="1"/>
</dbReference>
<comment type="similarity">
    <text evidence="2 7">Belongs to the UPF0056 (MarC) family.</text>
</comment>
<feature type="transmembrane region" description="Helical" evidence="7">
    <location>
        <begin position="38"/>
        <end position="57"/>
    </location>
</feature>
<organism evidence="8 10">
    <name type="scientific">Laribacter hongkongensis</name>
    <dbReference type="NCBI Taxonomy" id="168471"/>
    <lineage>
        <taxon>Bacteria</taxon>
        <taxon>Pseudomonadati</taxon>
        <taxon>Pseudomonadota</taxon>
        <taxon>Betaproteobacteria</taxon>
        <taxon>Neisseriales</taxon>
        <taxon>Aquaspirillaceae</taxon>
        <taxon>Laribacter</taxon>
    </lineage>
</organism>
<feature type="transmembrane region" description="Helical" evidence="7">
    <location>
        <begin position="63"/>
        <end position="89"/>
    </location>
</feature>
<dbReference type="NCBIfam" id="TIGR00427">
    <property type="entry name" value="NAAT family transporter"/>
    <property type="match status" value="1"/>
</dbReference>
<dbReference type="AlphaFoldDB" id="A0A248LK68"/>
<dbReference type="OMA" id="IMDPPGI"/>
<reference evidence="8" key="1">
    <citation type="journal article" date="2017" name="J. Antimicrob. Chemother.">
        <title>Emergence and genomic analysis of MDR Laribacter hongkongensis strain HLGZ1 from Guangzhou, China.</title>
        <authorList>
            <person name="Wu H.K."/>
            <person name="Chen J.H."/>
            <person name="Yang L."/>
            <person name="Li A.R."/>
            <person name="Su D.H."/>
            <person name="Lin Y.P."/>
            <person name="Chen D.Q."/>
        </authorList>
    </citation>
    <scope>NUCLEOTIDE SEQUENCE</scope>
    <source>
        <strain evidence="8">HLGZ1</strain>
    </source>
</reference>
<feature type="transmembrane region" description="Helical" evidence="7">
    <location>
        <begin position="139"/>
        <end position="160"/>
    </location>
</feature>
<comment type="subcellular location">
    <subcellularLocation>
        <location evidence="1 7">Cell membrane</location>
        <topology evidence="1 7">Multi-pass membrane protein</topology>
    </subcellularLocation>
</comment>
<reference evidence="9 11" key="4">
    <citation type="submission" date="2021-10" db="EMBL/GenBank/DDBJ databases">
        <title>Whole-genome sequencing analysis of Laribacter hongkongensis: virulence gene profiles, carbohydrate-active enzyme prediction, and antimicrobial resistance characterization.</title>
        <authorList>
            <person name="Yuan P."/>
            <person name="Zhan Y."/>
            <person name="Chen D."/>
        </authorList>
    </citation>
    <scope>NUCLEOTIDE SEQUENCE [LARGE SCALE GENOMIC DNA]</scope>
    <source>
        <strain evidence="9 11">W67</strain>
    </source>
</reference>
<evidence type="ECO:0000313" key="10">
    <source>
        <dbReference type="Proteomes" id="UP000197424"/>
    </source>
</evidence>
<feature type="transmembrane region" description="Helical" evidence="7">
    <location>
        <begin position="6"/>
        <end position="26"/>
    </location>
</feature>
<keyword evidence="3" id="KW-1003">Cell membrane</keyword>
<dbReference type="Pfam" id="PF01914">
    <property type="entry name" value="MarC"/>
    <property type="match status" value="1"/>
</dbReference>
<evidence type="ECO:0000256" key="6">
    <source>
        <dbReference type="ARBA" id="ARBA00023136"/>
    </source>
</evidence>
<evidence type="ECO:0000313" key="9">
    <source>
        <dbReference type="EMBL" id="MCG9025116.1"/>
    </source>
</evidence>
<evidence type="ECO:0000256" key="4">
    <source>
        <dbReference type="ARBA" id="ARBA00022692"/>
    </source>
</evidence>
<proteinExistence type="inferred from homology"/>
<name>A0A248LK68_9NEIS</name>
<feature type="transmembrane region" description="Helical" evidence="7">
    <location>
        <begin position="110"/>
        <end position="133"/>
    </location>
</feature>
<dbReference type="GeneID" id="75108692"/>
<protein>
    <recommendedName>
        <fullName evidence="7">UPF0056 membrane protein</fullName>
    </recommendedName>
</protein>
<evidence type="ECO:0000313" key="8">
    <source>
        <dbReference type="EMBL" id="ASJ24854.1"/>
    </source>
</evidence>
<evidence type="ECO:0000256" key="7">
    <source>
        <dbReference type="RuleBase" id="RU362048"/>
    </source>
</evidence>
<dbReference type="InterPro" id="IPR002771">
    <property type="entry name" value="Multi_antbiot-R_MarC"/>
</dbReference>
<gene>
    <name evidence="9" type="ORF">LH440_04235</name>
    <name evidence="8" type="ORF">LHGZ1_2023</name>
</gene>
<dbReference type="Proteomes" id="UP000197424">
    <property type="component" value="Chromosome"/>
</dbReference>
<sequence length="207" mass="22305">MEVFKIFIALLVLVNPIGAIPIFISLTPNSTAEERQRIALTTSKAVAIVTVTFALLGETILKFLNISVGSFQVGGGILMMLIAIAMMNAKQTPTKTTRQEQEEAEFKTNIAVVPLAIPLMTGPGTMSTIIIYASTSHDWIELVMLLLACGLIAVTCYVALRAATPISRMLGQTGINIVNRVMGMVLAAVSVEVIVNGLYRLFPMLNH</sequence>
<keyword evidence="6 7" id="KW-0472">Membrane</keyword>
<accession>A0A248LK68</accession>
<evidence type="ECO:0000256" key="1">
    <source>
        <dbReference type="ARBA" id="ARBA00004651"/>
    </source>
</evidence>
<dbReference type="Proteomes" id="UP001200247">
    <property type="component" value="Unassembled WGS sequence"/>
</dbReference>
<reference evidence="10" key="2">
    <citation type="submission" date="2017-06" db="EMBL/GenBank/DDBJ databases">
        <title>Whole genome sequence of Laribacter hongkongensis LHGZ1.</title>
        <authorList>
            <person name="Chen D."/>
            <person name="Wu H."/>
            <person name="Chen J."/>
        </authorList>
    </citation>
    <scope>NUCLEOTIDE SEQUENCE [LARGE SCALE GENOMIC DNA]</scope>
    <source>
        <strain evidence="10">LHGZ1</strain>
    </source>
</reference>
<dbReference type="OrthoDB" id="21094at2"/>
<keyword evidence="5 7" id="KW-1133">Transmembrane helix</keyword>
<evidence type="ECO:0000313" key="11">
    <source>
        <dbReference type="Proteomes" id="UP001200247"/>
    </source>
</evidence>
<evidence type="ECO:0000256" key="2">
    <source>
        <dbReference type="ARBA" id="ARBA00009784"/>
    </source>
</evidence>
<evidence type="ECO:0000256" key="3">
    <source>
        <dbReference type="ARBA" id="ARBA00022475"/>
    </source>
</evidence>
<dbReference type="EMBL" id="JAJAXM010000005">
    <property type="protein sequence ID" value="MCG9025116.1"/>
    <property type="molecule type" value="Genomic_DNA"/>
</dbReference>
<keyword evidence="4 7" id="KW-0812">Transmembrane</keyword>
<reference evidence="8" key="3">
    <citation type="submission" date="2017-06" db="EMBL/GenBank/DDBJ databases">
        <authorList>
            <person name="Kim H.J."/>
            <person name="Triplett B.A."/>
        </authorList>
    </citation>
    <scope>NUCLEOTIDE SEQUENCE</scope>
    <source>
        <strain evidence="8">HLGZ1</strain>
    </source>
</reference>
<dbReference type="PANTHER" id="PTHR33508:SF1">
    <property type="entry name" value="UPF0056 MEMBRANE PROTEIN YHCE"/>
    <property type="match status" value="1"/>
</dbReference>
<feature type="transmembrane region" description="Helical" evidence="7">
    <location>
        <begin position="181"/>
        <end position="202"/>
    </location>
</feature>